<feature type="chain" id="PRO_5007377943" evidence="2">
    <location>
        <begin position="23"/>
        <end position="257"/>
    </location>
</feature>
<dbReference type="InterPro" id="IPR036777">
    <property type="entry name" value="Channel_Tsx-like_sf"/>
</dbReference>
<dbReference type="RefSeq" id="WP_044498874.1">
    <property type="nucleotide sequence ID" value="NZ_LK391969.1"/>
</dbReference>
<name>A0A078MEE3_9PSED</name>
<evidence type="ECO:0000313" key="3">
    <source>
        <dbReference type="EMBL" id="CEA03827.1"/>
    </source>
</evidence>
<dbReference type="Pfam" id="PF03502">
    <property type="entry name" value="Channel_Tsx"/>
    <property type="match status" value="1"/>
</dbReference>
<evidence type="ECO:0000256" key="2">
    <source>
        <dbReference type="SAM" id="SignalP"/>
    </source>
</evidence>
<evidence type="ECO:0000256" key="1">
    <source>
        <dbReference type="ARBA" id="ARBA00008728"/>
    </source>
</evidence>
<protein>
    <submittedName>
        <fullName evidence="3">Nucleoside-binding outer membrane protein-like protein</fullName>
    </submittedName>
</protein>
<feature type="signal peptide" evidence="2">
    <location>
        <begin position="1"/>
        <end position="22"/>
    </location>
</feature>
<accession>A0A078MEE3</accession>
<dbReference type="SUPFAM" id="SSF111364">
    <property type="entry name" value="Tsx-like channel"/>
    <property type="match status" value="1"/>
</dbReference>
<dbReference type="GO" id="GO:0009279">
    <property type="term" value="C:cell outer membrane"/>
    <property type="evidence" value="ECO:0007669"/>
    <property type="project" value="InterPro"/>
</dbReference>
<dbReference type="EMBL" id="LK391969">
    <property type="protein sequence ID" value="CEF26320.1"/>
    <property type="molecule type" value="Genomic_DNA"/>
</dbReference>
<dbReference type="InterPro" id="IPR018013">
    <property type="entry name" value="Channel_Tsx-like"/>
</dbReference>
<dbReference type="EMBL" id="LM997413">
    <property type="protein sequence ID" value="CEA03827.1"/>
    <property type="molecule type" value="Genomic_DNA"/>
</dbReference>
<proteinExistence type="inferred from homology"/>
<gene>
    <name evidence="3" type="ORF">BN1049_01249</name>
</gene>
<sequence>MRTTLTGIAATALLATSGVATASPLQWQNNSLTYLYGNDFEVDPKTQQAVTFEHVSGWSFGDLFLFVDSIHYNGAQDANGNNSTWYGEVAPRLSFGKLSGQQIQFGPITDVLLAATYERGRGDIKNYLLGPGFDLAVPGFDYFQLNTYYRHSDSPDGVRGSWQITPVWAVTLPVGKSDILIDGYIDWIVDNDGDGKHANLHFNPQVKYDLGKALGWKAKQLYTGIEYSYWKDKYGIENTADFDTNQNVTNLLVKVHF</sequence>
<comment type="similarity">
    <text evidence="1">Belongs to the nucleoside-specific channel-forming outer membrane porin (Tsx) (TC 1.B.10) family.</text>
</comment>
<dbReference type="PATRIC" id="fig|1461581.3.peg.1225"/>
<dbReference type="AlphaFoldDB" id="A0A078MEE3"/>
<reference evidence="3" key="1">
    <citation type="submission" date="2014-07" db="EMBL/GenBank/DDBJ databases">
        <authorList>
            <person name="Urmite Genomes Urmite Genomes"/>
        </authorList>
    </citation>
    <scope>NUCLEOTIDE SEQUENCE</scope>
    <source>
        <strain evidence="3">12M76_air</strain>
    </source>
</reference>
<keyword evidence="2" id="KW-0732">Signal</keyword>
<organism evidence="3">
    <name type="scientific">Pseudomonas saudimassiliensis</name>
    <dbReference type="NCBI Taxonomy" id="1461581"/>
    <lineage>
        <taxon>Bacteria</taxon>
        <taxon>Pseudomonadati</taxon>
        <taxon>Pseudomonadota</taxon>
        <taxon>Gammaproteobacteria</taxon>
        <taxon>Pseudomonadales</taxon>
        <taxon>Pseudomonadaceae</taxon>
        <taxon>Pseudomonas</taxon>
    </lineage>
</organism>
<dbReference type="Gene3D" id="2.40.230.20">
    <property type="entry name" value="Nucleoside-specific channel-forming protein, Tsx-like"/>
    <property type="match status" value="1"/>
</dbReference>
<dbReference type="OrthoDB" id="104801at2"/>